<reference evidence="4 5" key="1">
    <citation type="journal article" date="2008" name="Science">
        <title>The Physcomitrella genome reveals evolutionary insights into the conquest of land by plants.</title>
        <authorList>
            <person name="Rensing S."/>
            <person name="Lang D."/>
            <person name="Zimmer A."/>
            <person name="Terry A."/>
            <person name="Salamov A."/>
            <person name="Shapiro H."/>
            <person name="Nishiyama T."/>
            <person name="Perroud P.-F."/>
            <person name="Lindquist E."/>
            <person name="Kamisugi Y."/>
            <person name="Tanahashi T."/>
            <person name="Sakakibara K."/>
            <person name="Fujita T."/>
            <person name="Oishi K."/>
            <person name="Shin-I T."/>
            <person name="Kuroki Y."/>
            <person name="Toyoda A."/>
            <person name="Suzuki Y."/>
            <person name="Hashimoto A."/>
            <person name="Yamaguchi K."/>
            <person name="Sugano A."/>
            <person name="Kohara Y."/>
            <person name="Fujiyama A."/>
            <person name="Anterola A."/>
            <person name="Aoki S."/>
            <person name="Ashton N."/>
            <person name="Barbazuk W.B."/>
            <person name="Barker E."/>
            <person name="Bennetzen J."/>
            <person name="Bezanilla M."/>
            <person name="Blankenship R."/>
            <person name="Cho S.H."/>
            <person name="Dutcher S."/>
            <person name="Estelle M."/>
            <person name="Fawcett J.A."/>
            <person name="Gundlach H."/>
            <person name="Hanada K."/>
            <person name="Heyl A."/>
            <person name="Hicks K.A."/>
            <person name="Hugh J."/>
            <person name="Lohr M."/>
            <person name="Mayer K."/>
            <person name="Melkozernov A."/>
            <person name="Murata T."/>
            <person name="Nelson D."/>
            <person name="Pils B."/>
            <person name="Prigge M."/>
            <person name="Reiss B."/>
            <person name="Renner T."/>
            <person name="Rombauts S."/>
            <person name="Rushton P."/>
            <person name="Sanderfoot A."/>
            <person name="Schween G."/>
            <person name="Shiu S.-H."/>
            <person name="Stueber K."/>
            <person name="Theodoulou F.L."/>
            <person name="Tu H."/>
            <person name="Van de Peer Y."/>
            <person name="Verrier P.J."/>
            <person name="Waters E."/>
            <person name="Wood A."/>
            <person name="Yang L."/>
            <person name="Cove D."/>
            <person name="Cuming A."/>
            <person name="Hasebe M."/>
            <person name="Lucas S."/>
            <person name="Mishler D.B."/>
            <person name="Reski R."/>
            <person name="Grigoriev I."/>
            <person name="Quatrano R.S."/>
            <person name="Boore J.L."/>
        </authorList>
    </citation>
    <scope>NUCLEOTIDE SEQUENCE [LARGE SCALE GENOMIC DNA]</scope>
    <source>
        <strain evidence="4 5">cv. Gransden 2004</strain>
    </source>
</reference>
<reference evidence="4 5" key="2">
    <citation type="journal article" date="2018" name="Plant J.">
        <title>The Physcomitrella patens chromosome-scale assembly reveals moss genome structure and evolution.</title>
        <authorList>
            <person name="Lang D."/>
            <person name="Ullrich K.K."/>
            <person name="Murat F."/>
            <person name="Fuchs J."/>
            <person name="Jenkins J."/>
            <person name="Haas F.B."/>
            <person name="Piednoel M."/>
            <person name="Gundlach H."/>
            <person name="Van Bel M."/>
            <person name="Meyberg R."/>
            <person name="Vives C."/>
            <person name="Morata J."/>
            <person name="Symeonidi A."/>
            <person name="Hiss M."/>
            <person name="Muchero W."/>
            <person name="Kamisugi Y."/>
            <person name="Saleh O."/>
            <person name="Blanc G."/>
            <person name="Decker E.L."/>
            <person name="van Gessel N."/>
            <person name="Grimwood J."/>
            <person name="Hayes R.D."/>
            <person name="Graham S.W."/>
            <person name="Gunter L.E."/>
            <person name="McDaniel S.F."/>
            <person name="Hoernstein S.N.W."/>
            <person name="Larsson A."/>
            <person name="Li F.W."/>
            <person name="Perroud P.F."/>
            <person name="Phillips J."/>
            <person name="Ranjan P."/>
            <person name="Rokshar D.S."/>
            <person name="Rothfels C.J."/>
            <person name="Schneider L."/>
            <person name="Shu S."/>
            <person name="Stevenson D.W."/>
            <person name="Thummler F."/>
            <person name="Tillich M."/>
            <person name="Villarreal Aguilar J.C."/>
            <person name="Widiez T."/>
            <person name="Wong G.K."/>
            <person name="Wymore A."/>
            <person name="Zhang Y."/>
            <person name="Zimmer A.D."/>
            <person name="Quatrano R.S."/>
            <person name="Mayer K.F.X."/>
            <person name="Goodstein D."/>
            <person name="Casacuberta J.M."/>
            <person name="Vandepoele K."/>
            <person name="Reski R."/>
            <person name="Cuming A.C."/>
            <person name="Tuskan G.A."/>
            <person name="Maumus F."/>
            <person name="Salse J."/>
            <person name="Schmutz J."/>
            <person name="Rensing S.A."/>
        </authorList>
    </citation>
    <scope>NUCLEOTIDE SEQUENCE [LARGE SCALE GENOMIC DNA]</scope>
    <source>
        <strain evidence="4 5">cv. Gransden 2004</strain>
    </source>
</reference>
<evidence type="ECO:0000256" key="2">
    <source>
        <dbReference type="ARBA" id="ARBA00022801"/>
    </source>
</evidence>
<dbReference type="PANTHER" id="PTHR10353">
    <property type="entry name" value="GLYCOSYL HYDROLASE"/>
    <property type="match status" value="1"/>
</dbReference>
<name>A0A7I4DL75_PHYPA</name>
<gene>
    <name evidence="4" type="primary">LOC112280885</name>
</gene>
<dbReference type="Gramene" id="Pp3c4_26640V3.2">
    <property type="protein sequence ID" value="Pp3c4_26640V3.2"/>
    <property type="gene ID" value="Pp3c4_26640"/>
</dbReference>
<dbReference type="InterPro" id="IPR017853">
    <property type="entry name" value="GH"/>
</dbReference>
<keyword evidence="2" id="KW-0378">Hydrolase</keyword>
<keyword evidence="5" id="KW-1185">Reference proteome</keyword>
<protein>
    <recommendedName>
        <fullName evidence="6">Beta-glucosidase</fullName>
    </recommendedName>
</protein>
<evidence type="ECO:0000256" key="3">
    <source>
        <dbReference type="RuleBase" id="RU003690"/>
    </source>
</evidence>
<dbReference type="Proteomes" id="UP000006727">
    <property type="component" value="Chromosome 4"/>
</dbReference>
<dbReference type="AlphaFoldDB" id="A0A7I4DL75"/>
<proteinExistence type="inferred from homology"/>
<accession>A0A7I4DL75</accession>
<organism evidence="4 5">
    <name type="scientific">Physcomitrium patens</name>
    <name type="common">Spreading-leaved earth moss</name>
    <name type="synonym">Physcomitrella patens</name>
    <dbReference type="NCBI Taxonomy" id="3218"/>
    <lineage>
        <taxon>Eukaryota</taxon>
        <taxon>Viridiplantae</taxon>
        <taxon>Streptophyta</taxon>
        <taxon>Embryophyta</taxon>
        <taxon>Bryophyta</taxon>
        <taxon>Bryophytina</taxon>
        <taxon>Bryopsida</taxon>
        <taxon>Funariidae</taxon>
        <taxon>Funariales</taxon>
        <taxon>Funariaceae</taxon>
        <taxon>Physcomitrium</taxon>
    </lineage>
</organism>
<dbReference type="EnsemblPlants" id="Pp3c4_26640V3.2">
    <property type="protein sequence ID" value="Pp3c4_26640V3.2"/>
    <property type="gene ID" value="Pp3c4_26640"/>
</dbReference>
<dbReference type="PRINTS" id="PR00131">
    <property type="entry name" value="GLHYDRLASE1"/>
</dbReference>
<dbReference type="GO" id="GO:0004553">
    <property type="term" value="F:hydrolase activity, hydrolyzing O-glycosyl compounds"/>
    <property type="evidence" value="ECO:0007669"/>
    <property type="project" value="InterPro"/>
</dbReference>
<dbReference type="PANTHER" id="PTHR10353:SF310">
    <property type="entry name" value="BETA-GLUCOSIDASE 42"/>
    <property type="match status" value="1"/>
</dbReference>
<dbReference type="SUPFAM" id="SSF51445">
    <property type="entry name" value="(Trans)glycosidases"/>
    <property type="match status" value="1"/>
</dbReference>
<dbReference type="EMBL" id="ABEU02000004">
    <property type="status" value="NOT_ANNOTATED_CDS"/>
    <property type="molecule type" value="Genomic_DNA"/>
</dbReference>
<dbReference type="Gene3D" id="3.20.20.80">
    <property type="entry name" value="Glycosidases"/>
    <property type="match status" value="1"/>
</dbReference>
<dbReference type="GO" id="GO:0005975">
    <property type="term" value="P:carbohydrate metabolic process"/>
    <property type="evidence" value="ECO:0007669"/>
    <property type="project" value="InterPro"/>
</dbReference>
<sequence length="444" mass="50438">MSDGHVRTHAGKVLHNHTGDVASDQFHKFLDDIDLMTQLNVDAYRFSISWSRIMKLGGSNPVVNEEGMAYYNNLINGLLKKGIQPYVTLYHWDLPQSLQDSYGGWLDRRIVNDFTQYAEACFTAFGDRVKHWITFNEPKSFTVLGFGNGIHAPGRCSDRTLCPAGNTSTEPYITAHHVLLAHAAAADVYRKKFKDTQGGMIGISVDSEWSEPLTSSVEDKEAAERHTLFQLGWFLDPIYRGDYPAIMRTHVGARLPVFTADEVALLKGSLDFIGLNHYSSRWISNGVRVENSLNSDNWNDQAIESSVTRNGTQIGDVAASEWLFIVPWGIGKTLVWLTQRYENPPLFVTENGMDDLDSDKPMAVLLNDTTRVAFYENYLFSVLEAIRNGSDVRGYFAWSLMDNFEWAMGYTRRFGMLYVDYNNNQQRHLKESAKWFSRFLSRGV</sequence>
<comment type="similarity">
    <text evidence="1 3">Belongs to the glycosyl hydrolase 1 family.</text>
</comment>
<dbReference type="FunFam" id="3.20.20.80:FF:000022">
    <property type="entry name" value="Beta-glucosidase 11"/>
    <property type="match status" value="1"/>
</dbReference>
<dbReference type="Pfam" id="PF00232">
    <property type="entry name" value="Glyco_hydro_1"/>
    <property type="match status" value="1"/>
</dbReference>
<evidence type="ECO:0000313" key="5">
    <source>
        <dbReference type="Proteomes" id="UP000006727"/>
    </source>
</evidence>
<evidence type="ECO:0008006" key="6">
    <source>
        <dbReference type="Google" id="ProtNLM"/>
    </source>
</evidence>
<reference evidence="4" key="3">
    <citation type="submission" date="2020-12" db="UniProtKB">
        <authorList>
            <consortium name="EnsemblPlants"/>
        </authorList>
    </citation>
    <scope>IDENTIFICATION</scope>
</reference>
<evidence type="ECO:0000313" key="4">
    <source>
        <dbReference type="EnsemblPlants" id="Pp3c4_26640V3.2"/>
    </source>
</evidence>
<dbReference type="InterPro" id="IPR001360">
    <property type="entry name" value="Glyco_hydro_1"/>
</dbReference>
<evidence type="ECO:0000256" key="1">
    <source>
        <dbReference type="ARBA" id="ARBA00010838"/>
    </source>
</evidence>